<evidence type="ECO:0000256" key="8">
    <source>
        <dbReference type="SAM" id="Phobius"/>
    </source>
</evidence>
<evidence type="ECO:0000256" key="3">
    <source>
        <dbReference type="ARBA" id="ARBA00022448"/>
    </source>
</evidence>
<dbReference type="PANTHER" id="PTHR36838:SF1">
    <property type="entry name" value="SLR1864 PROTEIN"/>
    <property type="match status" value="1"/>
</dbReference>
<keyword evidence="4" id="KW-1003">Cell membrane</keyword>
<comment type="similarity">
    <text evidence="2">Belongs to the auxin efflux carrier (TC 2.A.69) family.</text>
</comment>
<evidence type="ECO:0008006" key="11">
    <source>
        <dbReference type="Google" id="ProtNLM"/>
    </source>
</evidence>
<reference evidence="9 10" key="1">
    <citation type="journal article" date="2011" name="J. Bacteriol.">
        <title>Complete genome sequence of Acidaminococcus intestini RYC-MR95, a Gram-negative bacterium from the phylum Firmicutes.</title>
        <authorList>
            <person name="D'Auria G."/>
            <person name="Galan J.C."/>
            <person name="Rodriguez-Alcayna M."/>
            <person name="Moya A."/>
            <person name="Baquero F."/>
            <person name="Latorre A."/>
        </authorList>
    </citation>
    <scope>NUCLEOTIDE SEQUENCE [LARGE SCALE GENOMIC DNA]</scope>
    <source>
        <strain evidence="9 10">RyC-MR95</strain>
    </source>
</reference>
<dbReference type="Pfam" id="PF03547">
    <property type="entry name" value="Mem_trans"/>
    <property type="match status" value="1"/>
</dbReference>
<feature type="transmembrane region" description="Helical" evidence="8">
    <location>
        <begin position="132"/>
        <end position="151"/>
    </location>
</feature>
<proteinExistence type="inferred from homology"/>
<dbReference type="PANTHER" id="PTHR36838">
    <property type="entry name" value="AUXIN EFFLUX CARRIER FAMILY PROTEIN"/>
    <property type="match status" value="1"/>
</dbReference>
<evidence type="ECO:0000256" key="1">
    <source>
        <dbReference type="ARBA" id="ARBA00004651"/>
    </source>
</evidence>
<feature type="transmembrane region" description="Helical" evidence="8">
    <location>
        <begin position="252"/>
        <end position="273"/>
    </location>
</feature>
<dbReference type="InterPro" id="IPR038770">
    <property type="entry name" value="Na+/solute_symporter_sf"/>
</dbReference>
<feature type="transmembrane region" description="Helical" evidence="8">
    <location>
        <begin position="285"/>
        <end position="304"/>
    </location>
</feature>
<feature type="transmembrane region" description="Helical" evidence="8">
    <location>
        <begin position="163"/>
        <end position="181"/>
    </location>
</feature>
<gene>
    <name evidence="9" type="ordered locus">Acin_1654</name>
</gene>
<feature type="transmembrane region" description="Helical" evidence="8">
    <location>
        <begin position="72"/>
        <end position="95"/>
    </location>
</feature>
<dbReference type="GO" id="GO:0055085">
    <property type="term" value="P:transmembrane transport"/>
    <property type="evidence" value="ECO:0007669"/>
    <property type="project" value="InterPro"/>
</dbReference>
<dbReference type="STRING" id="568816.Acin_1654"/>
<keyword evidence="7 8" id="KW-0472">Membrane</keyword>
<protein>
    <recommendedName>
        <fullName evidence="11">Transporter, auxin efflux carrier (AEC) family protein</fullName>
    </recommendedName>
</protein>
<name>G4Q362_ACIIR</name>
<dbReference type="Gene3D" id="1.20.1530.20">
    <property type="match status" value="1"/>
</dbReference>
<evidence type="ECO:0000256" key="6">
    <source>
        <dbReference type="ARBA" id="ARBA00022989"/>
    </source>
</evidence>
<feature type="transmembrane region" description="Helical" evidence="8">
    <location>
        <begin position="6"/>
        <end position="28"/>
    </location>
</feature>
<evidence type="ECO:0000256" key="5">
    <source>
        <dbReference type="ARBA" id="ARBA00022692"/>
    </source>
</evidence>
<evidence type="ECO:0000313" key="10">
    <source>
        <dbReference type="Proteomes" id="UP000007093"/>
    </source>
</evidence>
<feature type="transmembrane region" description="Helical" evidence="8">
    <location>
        <begin position="102"/>
        <end position="120"/>
    </location>
</feature>
<dbReference type="PATRIC" id="fig|568816.4.peg.1606"/>
<dbReference type="eggNOG" id="COG0679">
    <property type="taxonomic scope" value="Bacteria"/>
</dbReference>
<dbReference type="KEGG" id="ain:Acin_1654"/>
<keyword evidence="6 8" id="KW-1133">Transmembrane helix</keyword>
<dbReference type="RefSeq" id="WP_009015933.1">
    <property type="nucleotide sequence ID" value="NC_016077.1"/>
</dbReference>
<accession>G4Q362</accession>
<feature type="transmembrane region" description="Helical" evidence="8">
    <location>
        <begin position="225"/>
        <end position="246"/>
    </location>
</feature>
<feature type="transmembrane region" description="Helical" evidence="8">
    <location>
        <begin position="40"/>
        <end position="60"/>
    </location>
</feature>
<dbReference type="GeneID" id="92878237"/>
<keyword evidence="3" id="KW-0813">Transport</keyword>
<organism evidence="9 10">
    <name type="scientific">Acidaminococcus intestini (strain RyC-MR95)</name>
    <dbReference type="NCBI Taxonomy" id="568816"/>
    <lineage>
        <taxon>Bacteria</taxon>
        <taxon>Bacillati</taxon>
        <taxon>Bacillota</taxon>
        <taxon>Negativicutes</taxon>
        <taxon>Acidaminococcales</taxon>
        <taxon>Acidaminococcaceae</taxon>
        <taxon>Acidaminococcus</taxon>
    </lineage>
</organism>
<evidence type="ECO:0000313" key="9">
    <source>
        <dbReference type="EMBL" id="AEQ22868.1"/>
    </source>
</evidence>
<dbReference type="InterPro" id="IPR004776">
    <property type="entry name" value="Mem_transp_PIN-like"/>
</dbReference>
<dbReference type="InParanoid" id="G4Q362"/>
<dbReference type="AlphaFoldDB" id="G4Q362"/>
<comment type="subcellular location">
    <subcellularLocation>
        <location evidence="1">Cell membrane</location>
        <topology evidence="1">Multi-pass membrane protein</topology>
    </subcellularLocation>
</comment>
<sequence>MKNVEGFWQMLSIQMLLFVYMAIGYGLRKGKILKAEARDAFTEFVILVTLPCMIFESFQITLTVETLQKGLLSLFVASSVEVLSLIISNVAFRFCKKDEIPIMRYGTLVSNSGFAGLPVIENGYGLDGLFYASLYIIPTRILMWSAGISLFTTAPRWERIKRVLFNPGIIAVELGLLRMLFEPDLPLVAVSAIHALGECTTPLAMIIVGMILAEIPLKNFLSSKALLLSAIRQLFMPLVLLLSLHGLHIDPLLTAVATILTGMPIGSTTAILAAKYGANAEFASACVFTSTVTSLVTVPFLALFL</sequence>
<dbReference type="GO" id="GO:0005886">
    <property type="term" value="C:plasma membrane"/>
    <property type="evidence" value="ECO:0007669"/>
    <property type="project" value="UniProtKB-SubCell"/>
</dbReference>
<dbReference type="Proteomes" id="UP000007093">
    <property type="component" value="Chromosome"/>
</dbReference>
<evidence type="ECO:0000256" key="4">
    <source>
        <dbReference type="ARBA" id="ARBA00022475"/>
    </source>
</evidence>
<keyword evidence="5 8" id="KW-0812">Transmembrane</keyword>
<evidence type="ECO:0000256" key="7">
    <source>
        <dbReference type="ARBA" id="ARBA00023136"/>
    </source>
</evidence>
<dbReference type="HOGENOM" id="CLU_056175_1_1_9"/>
<feature type="transmembrane region" description="Helical" evidence="8">
    <location>
        <begin position="187"/>
        <end position="213"/>
    </location>
</feature>
<evidence type="ECO:0000256" key="2">
    <source>
        <dbReference type="ARBA" id="ARBA00010145"/>
    </source>
</evidence>
<keyword evidence="10" id="KW-1185">Reference proteome</keyword>
<dbReference type="EMBL" id="CP003058">
    <property type="protein sequence ID" value="AEQ22868.1"/>
    <property type="molecule type" value="Genomic_DNA"/>
</dbReference>